<dbReference type="PROSITE" id="PS00679">
    <property type="entry name" value="BETA_AMYLASE_2"/>
    <property type="match status" value="1"/>
</dbReference>
<organism evidence="10 11">
    <name type="scientific">Saccharospirillum salsuginis</name>
    <dbReference type="NCBI Taxonomy" id="418750"/>
    <lineage>
        <taxon>Bacteria</taxon>
        <taxon>Pseudomonadati</taxon>
        <taxon>Pseudomonadota</taxon>
        <taxon>Gammaproteobacteria</taxon>
        <taxon>Oceanospirillales</taxon>
        <taxon>Saccharospirillaceae</taxon>
        <taxon>Saccharospirillum</taxon>
    </lineage>
</organism>
<dbReference type="Pfam" id="PF01373">
    <property type="entry name" value="Glyco_hydro_14"/>
    <property type="match status" value="1"/>
</dbReference>
<comment type="similarity">
    <text evidence="2 8">Belongs to the glycosyl hydrolase 14 family.</text>
</comment>
<evidence type="ECO:0000256" key="5">
    <source>
        <dbReference type="ARBA" id="ARBA00023277"/>
    </source>
</evidence>
<dbReference type="GO" id="GO:0016161">
    <property type="term" value="F:beta-amylase activity"/>
    <property type="evidence" value="ECO:0007669"/>
    <property type="project" value="UniProtKB-EC"/>
</dbReference>
<dbReference type="GO" id="GO:0000272">
    <property type="term" value="P:polysaccharide catabolic process"/>
    <property type="evidence" value="ECO:0007669"/>
    <property type="project" value="UniProtKB-KW"/>
</dbReference>
<evidence type="ECO:0000256" key="6">
    <source>
        <dbReference type="ARBA" id="ARBA00023295"/>
    </source>
</evidence>
<evidence type="ECO:0000256" key="3">
    <source>
        <dbReference type="ARBA" id="ARBA00012594"/>
    </source>
</evidence>
<evidence type="ECO:0000256" key="9">
    <source>
        <dbReference type="SAM" id="SignalP"/>
    </source>
</evidence>
<protein>
    <recommendedName>
        <fullName evidence="3 8">Beta-amylase</fullName>
        <ecNumber evidence="3 8">3.2.1.2</ecNumber>
    </recommendedName>
</protein>
<evidence type="ECO:0000313" key="11">
    <source>
        <dbReference type="Proteomes" id="UP000626148"/>
    </source>
</evidence>
<dbReference type="PROSITE" id="PS00506">
    <property type="entry name" value="BETA_AMYLASE_1"/>
    <property type="match status" value="1"/>
</dbReference>
<reference evidence="10" key="1">
    <citation type="journal article" date="2014" name="Int. J. Syst. Evol. Microbiol.">
        <title>Complete genome sequence of Corynebacterium casei LMG S-19264T (=DSM 44701T), isolated from a smear-ripened cheese.</title>
        <authorList>
            <consortium name="US DOE Joint Genome Institute (JGI-PGF)"/>
            <person name="Walter F."/>
            <person name="Albersmeier A."/>
            <person name="Kalinowski J."/>
            <person name="Ruckert C."/>
        </authorList>
    </citation>
    <scope>NUCLEOTIDE SEQUENCE</scope>
    <source>
        <strain evidence="10">KCTC 22169</strain>
    </source>
</reference>
<dbReference type="PANTHER" id="PTHR31352">
    <property type="entry name" value="BETA-AMYLASE 1, CHLOROPLASTIC"/>
    <property type="match status" value="1"/>
</dbReference>
<reference evidence="10" key="2">
    <citation type="submission" date="2020-09" db="EMBL/GenBank/DDBJ databases">
        <authorList>
            <person name="Sun Q."/>
            <person name="Kim S."/>
        </authorList>
    </citation>
    <scope>NUCLEOTIDE SEQUENCE</scope>
    <source>
        <strain evidence="10">KCTC 22169</strain>
    </source>
</reference>
<feature type="chain" id="PRO_5037725041" description="Beta-amylase" evidence="9">
    <location>
        <begin position="29"/>
        <end position="464"/>
    </location>
</feature>
<proteinExistence type="inferred from homology"/>
<gene>
    <name evidence="10" type="ORF">GCM10007392_05530</name>
</gene>
<evidence type="ECO:0000256" key="2">
    <source>
        <dbReference type="ARBA" id="ARBA00005652"/>
    </source>
</evidence>
<evidence type="ECO:0000256" key="8">
    <source>
        <dbReference type="RuleBase" id="RU000509"/>
    </source>
</evidence>
<accession>A0A918N657</accession>
<evidence type="ECO:0000256" key="1">
    <source>
        <dbReference type="ARBA" id="ARBA00000546"/>
    </source>
</evidence>
<dbReference type="InterPro" id="IPR018238">
    <property type="entry name" value="Glyco_hydro_14_CS"/>
</dbReference>
<evidence type="ECO:0000256" key="4">
    <source>
        <dbReference type="ARBA" id="ARBA00022801"/>
    </source>
</evidence>
<keyword evidence="5 8" id="KW-0119">Carbohydrate metabolism</keyword>
<evidence type="ECO:0000313" key="10">
    <source>
        <dbReference type="EMBL" id="GGX41501.1"/>
    </source>
</evidence>
<dbReference type="EC" id="3.2.1.2" evidence="3 8"/>
<dbReference type="Proteomes" id="UP000626148">
    <property type="component" value="Unassembled WGS sequence"/>
</dbReference>
<evidence type="ECO:0000256" key="7">
    <source>
        <dbReference type="ARBA" id="ARBA00023326"/>
    </source>
</evidence>
<keyword evidence="7 8" id="KW-0624">Polysaccharide degradation</keyword>
<dbReference type="SUPFAM" id="SSF51445">
    <property type="entry name" value="(Trans)glycosidases"/>
    <property type="match status" value="1"/>
</dbReference>
<dbReference type="EMBL" id="BMXR01000001">
    <property type="protein sequence ID" value="GGX41501.1"/>
    <property type="molecule type" value="Genomic_DNA"/>
</dbReference>
<dbReference type="PRINTS" id="PR00750">
    <property type="entry name" value="BETAAMYLASE"/>
</dbReference>
<dbReference type="InterPro" id="IPR001554">
    <property type="entry name" value="Glyco_hydro_14"/>
</dbReference>
<comment type="caution">
    <text evidence="10">The sequence shown here is derived from an EMBL/GenBank/DDBJ whole genome shotgun (WGS) entry which is preliminary data.</text>
</comment>
<keyword evidence="9" id="KW-0732">Signal</keyword>
<feature type="signal peptide" evidence="9">
    <location>
        <begin position="1"/>
        <end position="28"/>
    </location>
</feature>
<sequence>MTHSVLHPTRLALAGTLALTAWSAPVLADMAQSVNVMAPLEVSDYWAFENQLATAKSEGATAVSVDVWWGKVEGAGDQQFDWGYYDDLFGRITNAGLDIVPIMSFHQCGGNVGDTCNIPIPGWIWSHYSVPGSDLRYKSEQGNESWETVSLWADHLVVEEYREFMNAFENRYGYLAGDIDEINISMGPAGELRYPSYNSHDSNTGYPTRGAFQSYSDPAVDAFQDWAISKYGSLNGVNNAWGFGLTRKEDIRPPSDAQWFVESGDQFNLQYGRDFTRWYHDSLKQHGYNMMDTALAAFDDNFSNIELGFKIPGVHWKMAANDNTRRSAEIAAGLIPSDLDLSSDSTGHGYESIIEVANAYQYLSRGVVLHFTCLEMDNDPYGAGQSLAQDLVFWVSQEADRQGVPIKGENALAGGATTDNGWDNIENAFNWASYSGLTVLRIGQVTTGGTGQYRFSRFIDNYLQ</sequence>
<keyword evidence="6 8" id="KW-0326">Glycosidase</keyword>
<name>A0A918N657_9GAMM</name>
<dbReference type="Gene3D" id="3.20.20.80">
    <property type="entry name" value="Glycosidases"/>
    <property type="match status" value="1"/>
</dbReference>
<comment type="catalytic activity">
    <reaction evidence="1 8">
        <text>Hydrolysis of (1-&gt;4)-alpha-D-glucosidic linkages in polysaccharides so as to remove successive maltose units from the non-reducing ends of the chains.</text>
        <dbReference type="EC" id="3.2.1.2"/>
    </reaction>
</comment>
<dbReference type="AlphaFoldDB" id="A0A918N657"/>
<keyword evidence="11" id="KW-1185">Reference proteome</keyword>
<dbReference type="RefSeq" id="WP_229805160.1">
    <property type="nucleotide sequence ID" value="NZ_BMXR01000001.1"/>
</dbReference>
<dbReference type="InterPro" id="IPR017853">
    <property type="entry name" value="GH"/>
</dbReference>
<dbReference type="PANTHER" id="PTHR31352:SF1">
    <property type="entry name" value="BETA-AMYLASE 3, CHLOROPLASTIC"/>
    <property type="match status" value="1"/>
</dbReference>
<keyword evidence="4 8" id="KW-0378">Hydrolase</keyword>